<dbReference type="Gene3D" id="3.20.20.370">
    <property type="entry name" value="Glycoside hydrolase/deacetylase"/>
    <property type="match status" value="1"/>
</dbReference>
<dbReference type="EMBL" id="LCAV01000001">
    <property type="protein sequence ID" value="KKS00048.1"/>
    <property type="molecule type" value="Genomic_DNA"/>
</dbReference>
<protein>
    <submittedName>
        <fullName evidence="4">Polysaccharide deacetylase</fullName>
    </submittedName>
</protein>
<sequence length="263" mass="29921">MKNLIKKITGYTLLQIRNLLNIFVNFKEVSVLCFHGIDNTSNVTSLSPAVFASLVNYLVKNKYYFARLDEIMDEIDGKIDLPKKTVAITFDDGYESFLNQALPILKSLNIPTTLFIITDFEAGGCLGRERALLKGDCLKEMLNSGLVSLQFHSKTHGNLMKLNRNDLKKEIISGKTELENKLNIKLSYFAYPGGGYTGEAVDLVKEAGFEAAFSIKPGTIHRGTYRFLIRRNVILSNMSFWEFKLRLTKAIDWYRSLSLKFKY</sequence>
<feature type="domain" description="NodB homology" evidence="3">
    <location>
        <begin position="84"/>
        <end position="263"/>
    </location>
</feature>
<dbReference type="SUPFAM" id="SSF88713">
    <property type="entry name" value="Glycoside hydrolase/deacetylase"/>
    <property type="match status" value="1"/>
</dbReference>
<evidence type="ECO:0000256" key="2">
    <source>
        <dbReference type="ARBA" id="ARBA00022729"/>
    </source>
</evidence>
<dbReference type="CDD" id="cd10918">
    <property type="entry name" value="CE4_NodB_like_5s_6s"/>
    <property type="match status" value="1"/>
</dbReference>
<dbReference type="GO" id="GO:0016810">
    <property type="term" value="F:hydrolase activity, acting on carbon-nitrogen (but not peptide) bonds"/>
    <property type="evidence" value="ECO:0007669"/>
    <property type="project" value="InterPro"/>
</dbReference>
<organism evidence="4 5">
    <name type="scientific">Candidatus Magasanikbacteria bacterium GW2011_GWC2_41_17</name>
    <dbReference type="NCBI Taxonomy" id="1619048"/>
    <lineage>
        <taxon>Bacteria</taxon>
        <taxon>Candidatus Magasanikiibacteriota</taxon>
    </lineage>
</organism>
<accession>A0A0G0YI83</accession>
<dbReference type="PROSITE" id="PS51677">
    <property type="entry name" value="NODB"/>
    <property type="match status" value="1"/>
</dbReference>
<reference evidence="4 5" key="1">
    <citation type="journal article" date="2015" name="Nature">
        <title>rRNA introns, odd ribosomes, and small enigmatic genomes across a large radiation of phyla.</title>
        <authorList>
            <person name="Brown C.T."/>
            <person name="Hug L.A."/>
            <person name="Thomas B.C."/>
            <person name="Sharon I."/>
            <person name="Castelle C.J."/>
            <person name="Singh A."/>
            <person name="Wilkins M.J."/>
            <person name="Williams K.H."/>
            <person name="Banfield J.F."/>
        </authorList>
    </citation>
    <scope>NUCLEOTIDE SEQUENCE [LARGE SCALE GENOMIC DNA]</scope>
</reference>
<dbReference type="InterPro" id="IPR051398">
    <property type="entry name" value="Polysacch_Deacetylase"/>
</dbReference>
<dbReference type="AlphaFoldDB" id="A0A0G0YI83"/>
<evidence type="ECO:0000313" key="4">
    <source>
        <dbReference type="EMBL" id="KKS00048.1"/>
    </source>
</evidence>
<dbReference type="GO" id="GO:0005576">
    <property type="term" value="C:extracellular region"/>
    <property type="evidence" value="ECO:0007669"/>
    <property type="project" value="UniProtKB-SubCell"/>
</dbReference>
<gene>
    <name evidence="4" type="ORF">UU49_C0001G0048</name>
</gene>
<evidence type="ECO:0000313" key="5">
    <source>
        <dbReference type="Proteomes" id="UP000034108"/>
    </source>
</evidence>
<dbReference type="STRING" id="1619048.UU49_C0001G0048"/>
<proteinExistence type="predicted"/>
<evidence type="ECO:0000256" key="1">
    <source>
        <dbReference type="ARBA" id="ARBA00004613"/>
    </source>
</evidence>
<dbReference type="PANTHER" id="PTHR34216">
    <property type="match status" value="1"/>
</dbReference>
<comment type="caution">
    <text evidence="4">The sequence shown here is derived from an EMBL/GenBank/DDBJ whole genome shotgun (WGS) entry which is preliminary data.</text>
</comment>
<evidence type="ECO:0000259" key="3">
    <source>
        <dbReference type="PROSITE" id="PS51677"/>
    </source>
</evidence>
<dbReference type="InterPro" id="IPR011330">
    <property type="entry name" value="Glyco_hydro/deAcase_b/a-brl"/>
</dbReference>
<comment type="subcellular location">
    <subcellularLocation>
        <location evidence="1">Secreted</location>
    </subcellularLocation>
</comment>
<keyword evidence="2" id="KW-0732">Signal</keyword>
<dbReference type="Proteomes" id="UP000034108">
    <property type="component" value="Unassembled WGS sequence"/>
</dbReference>
<name>A0A0G0YI83_9BACT</name>
<dbReference type="PANTHER" id="PTHR34216:SF3">
    <property type="entry name" value="POLY-BETA-1,6-N-ACETYL-D-GLUCOSAMINE N-DEACETYLASE"/>
    <property type="match status" value="1"/>
</dbReference>
<dbReference type="GO" id="GO:0005975">
    <property type="term" value="P:carbohydrate metabolic process"/>
    <property type="evidence" value="ECO:0007669"/>
    <property type="project" value="InterPro"/>
</dbReference>
<dbReference type="Pfam" id="PF01522">
    <property type="entry name" value="Polysacc_deac_1"/>
    <property type="match status" value="1"/>
</dbReference>
<dbReference type="InterPro" id="IPR002509">
    <property type="entry name" value="NODB_dom"/>
</dbReference>